<dbReference type="OrthoDB" id="711885at2"/>
<reference evidence="8 9" key="1">
    <citation type="submission" date="2016-10" db="EMBL/GenBank/DDBJ databases">
        <authorList>
            <person name="de Groot N.N."/>
        </authorList>
    </citation>
    <scope>NUCLEOTIDE SEQUENCE [LARGE SCALE GENOMIC DNA]</scope>
    <source>
        <strain evidence="8 9">DSM 22789</strain>
    </source>
</reference>
<keyword evidence="9" id="KW-1185">Reference proteome</keyword>
<feature type="transmembrane region" description="Helical" evidence="6">
    <location>
        <begin position="39"/>
        <end position="60"/>
    </location>
</feature>
<keyword evidence="5 6" id="KW-0472">Membrane</keyword>
<evidence type="ECO:0000313" key="9">
    <source>
        <dbReference type="Proteomes" id="UP000198785"/>
    </source>
</evidence>
<proteinExistence type="predicted"/>
<feature type="transmembrane region" description="Helical" evidence="6">
    <location>
        <begin position="6"/>
        <end position="27"/>
    </location>
</feature>
<accession>A0A1I6U5H0</accession>
<dbReference type="InterPro" id="IPR027379">
    <property type="entry name" value="CLS_N"/>
</dbReference>
<sequence>MGFQEVITYIFSVLILAVPLFAIYKCLLNREFSVKQKALWVILSLIIPLFGGLTYLILFYKK</sequence>
<gene>
    <name evidence="8" type="ORF">SAMN05660206_1082</name>
</gene>
<dbReference type="EMBL" id="FOZZ01000008">
    <property type="protein sequence ID" value="SFS96730.1"/>
    <property type="molecule type" value="Genomic_DNA"/>
</dbReference>
<evidence type="ECO:0000259" key="7">
    <source>
        <dbReference type="Pfam" id="PF13396"/>
    </source>
</evidence>
<dbReference type="GO" id="GO:0005886">
    <property type="term" value="C:plasma membrane"/>
    <property type="evidence" value="ECO:0007669"/>
    <property type="project" value="UniProtKB-SubCell"/>
</dbReference>
<evidence type="ECO:0000256" key="3">
    <source>
        <dbReference type="ARBA" id="ARBA00022692"/>
    </source>
</evidence>
<evidence type="ECO:0000256" key="1">
    <source>
        <dbReference type="ARBA" id="ARBA00004651"/>
    </source>
</evidence>
<evidence type="ECO:0000313" key="8">
    <source>
        <dbReference type="EMBL" id="SFS96730.1"/>
    </source>
</evidence>
<dbReference type="Pfam" id="PF13396">
    <property type="entry name" value="PLDc_N"/>
    <property type="match status" value="1"/>
</dbReference>
<feature type="domain" description="Cardiolipin synthase N-terminal" evidence="7">
    <location>
        <begin position="20"/>
        <end position="58"/>
    </location>
</feature>
<dbReference type="STRING" id="683125.SAMN05660206_1082"/>
<organism evidence="8 9">
    <name type="scientific">Sphingobacterium wenxiniae</name>
    <dbReference type="NCBI Taxonomy" id="683125"/>
    <lineage>
        <taxon>Bacteria</taxon>
        <taxon>Pseudomonadati</taxon>
        <taxon>Bacteroidota</taxon>
        <taxon>Sphingobacteriia</taxon>
        <taxon>Sphingobacteriales</taxon>
        <taxon>Sphingobacteriaceae</taxon>
        <taxon>Sphingobacterium</taxon>
    </lineage>
</organism>
<evidence type="ECO:0000256" key="5">
    <source>
        <dbReference type="ARBA" id="ARBA00023136"/>
    </source>
</evidence>
<keyword evidence="3 6" id="KW-0812">Transmembrane</keyword>
<evidence type="ECO:0000256" key="6">
    <source>
        <dbReference type="SAM" id="Phobius"/>
    </source>
</evidence>
<keyword evidence="2" id="KW-1003">Cell membrane</keyword>
<protein>
    <submittedName>
        <fullName evidence="8">Phospholipase_D-nuclease N-terminal</fullName>
    </submittedName>
</protein>
<dbReference type="Proteomes" id="UP000198785">
    <property type="component" value="Unassembled WGS sequence"/>
</dbReference>
<evidence type="ECO:0000256" key="4">
    <source>
        <dbReference type="ARBA" id="ARBA00022989"/>
    </source>
</evidence>
<keyword evidence="4 6" id="KW-1133">Transmembrane helix</keyword>
<evidence type="ECO:0000256" key="2">
    <source>
        <dbReference type="ARBA" id="ARBA00022475"/>
    </source>
</evidence>
<name>A0A1I6U5H0_9SPHI</name>
<dbReference type="AlphaFoldDB" id="A0A1I6U5H0"/>
<dbReference type="RefSeq" id="WP_093366155.1">
    <property type="nucleotide sequence ID" value="NZ_FOZZ01000008.1"/>
</dbReference>
<comment type="subcellular location">
    <subcellularLocation>
        <location evidence="1">Cell membrane</location>
        <topology evidence="1">Multi-pass membrane protein</topology>
    </subcellularLocation>
</comment>